<feature type="region of interest" description="Disordered" evidence="1">
    <location>
        <begin position="27"/>
        <end position="132"/>
    </location>
</feature>
<feature type="compositionally biased region" description="Basic and acidic residues" evidence="1">
    <location>
        <begin position="67"/>
        <end position="76"/>
    </location>
</feature>
<accession>A0ABU1UMG1</accession>
<evidence type="ECO:0000256" key="2">
    <source>
        <dbReference type="SAM" id="Phobius"/>
    </source>
</evidence>
<feature type="compositionally biased region" description="Low complexity" evidence="1">
    <location>
        <begin position="77"/>
        <end position="102"/>
    </location>
</feature>
<feature type="compositionally biased region" description="Pro residues" evidence="1">
    <location>
        <begin position="103"/>
        <end position="120"/>
    </location>
</feature>
<sequence>MYSKPWPRIITGAVVAMIAVAAFVTFTRGETPATDTASATLPGVSGKNAPVVVSSTPTPSSPASADAAEREAESTDSKGTTKTPTTSPTHSGPTTSPTTSAPDPDPTTEPPPPSPSPKPPCGLVGSILGSCK</sequence>
<gene>
    <name evidence="3" type="ORF">J2X11_001211</name>
</gene>
<protein>
    <submittedName>
        <fullName evidence="3">Cytoskeletal protein RodZ</fullName>
    </submittedName>
</protein>
<dbReference type="RefSeq" id="WP_309968073.1">
    <property type="nucleotide sequence ID" value="NZ_JAVDWH010000001.1"/>
</dbReference>
<dbReference type="EMBL" id="JAVDWH010000001">
    <property type="protein sequence ID" value="MDR7086372.1"/>
    <property type="molecule type" value="Genomic_DNA"/>
</dbReference>
<comment type="caution">
    <text evidence="3">The sequence shown here is derived from an EMBL/GenBank/DDBJ whole genome shotgun (WGS) entry which is preliminary data.</text>
</comment>
<proteinExistence type="predicted"/>
<feature type="compositionally biased region" description="Low complexity" evidence="1">
    <location>
        <begin position="49"/>
        <end position="66"/>
    </location>
</feature>
<evidence type="ECO:0000313" key="4">
    <source>
        <dbReference type="Proteomes" id="UP001257739"/>
    </source>
</evidence>
<evidence type="ECO:0000256" key="1">
    <source>
        <dbReference type="SAM" id="MobiDB-lite"/>
    </source>
</evidence>
<reference evidence="3 4" key="1">
    <citation type="submission" date="2023-07" db="EMBL/GenBank/DDBJ databases">
        <title>Sorghum-associated microbial communities from plants grown in Nebraska, USA.</title>
        <authorList>
            <person name="Schachtman D."/>
        </authorList>
    </citation>
    <scope>NUCLEOTIDE SEQUENCE [LARGE SCALE GENOMIC DNA]</scope>
    <source>
        <strain evidence="3 4">BE248</strain>
    </source>
</reference>
<evidence type="ECO:0000313" key="3">
    <source>
        <dbReference type="EMBL" id="MDR7086372.1"/>
    </source>
</evidence>
<feature type="transmembrane region" description="Helical" evidence="2">
    <location>
        <begin position="6"/>
        <end position="26"/>
    </location>
</feature>
<dbReference type="Proteomes" id="UP001257739">
    <property type="component" value="Unassembled WGS sequence"/>
</dbReference>
<keyword evidence="4" id="KW-1185">Reference proteome</keyword>
<keyword evidence="2" id="KW-1133">Transmembrane helix</keyword>
<name>A0ABU1UMG1_9ACTN</name>
<keyword evidence="2" id="KW-0472">Membrane</keyword>
<organism evidence="3 4">
    <name type="scientific">Aeromicrobium panaciterrae</name>
    <dbReference type="NCBI Taxonomy" id="363861"/>
    <lineage>
        <taxon>Bacteria</taxon>
        <taxon>Bacillati</taxon>
        <taxon>Actinomycetota</taxon>
        <taxon>Actinomycetes</taxon>
        <taxon>Propionibacteriales</taxon>
        <taxon>Nocardioidaceae</taxon>
        <taxon>Aeromicrobium</taxon>
    </lineage>
</organism>
<keyword evidence="2" id="KW-0812">Transmembrane</keyword>